<dbReference type="RefSeq" id="WP_169699117.1">
    <property type="nucleotide sequence ID" value="NZ_LS974202.1"/>
</dbReference>
<dbReference type="KEGG" id="minf:MESINF_1454"/>
<sequence length="48" mass="5004">MKKLIAILLIGMVAFGTVAFAGPGFWKIPEDAITADGGPGFWKIPEGA</sequence>
<dbReference type="EMBL" id="LS974202">
    <property type="protein sequence ID" value="SSC12898.1"/>
    <property type="molecule type" value="Genomic_DNA"/>
</dbReference>
<proteinExistence type="predicted"/>
<name>A0A7Z7LFG6_9BACT</name>
<accession>A0A7Z7LFG6</accession>
<protein>
    <submittedName>
        <fullName evidence="1">Uncharacterized protein</fullName>
    </submittedName>
</protein>
<dbReference type="AlphaFoldDB" id="A0A7Z7LFG6"/>
<organism evidence="1 2">
    <name type="scientific">Mesotoga infera</name>
    <dbReference type="NCBI Taxonomy" id="1236046"/>
    <lineage>
        <taxon>Bacteria</taxon>
        <taxon>Thermotogati</taxon>
        <taxon>Thermotogota</taxon>
        <taxon>Thermotogae</taxon>
        <taxon>Kosmotogales</taxon>
        <taxon>Kosmotogaceae</taxon>
        <taxon>Mesotoga</taxon>
    </lineage>
</organism>
<reference evidence="1 2" key="1">
    <citation type="submission" date="2017-01" db="EMBL/GenBank/DDBJ databases">
        <authorList>
            <person name="Erauso G."/>
        </authorList>
    </citation>
    <scope>NUCLEOTIDE SEQUENCE [LARGE SCALE GENOMIC DNA]</scope>
    <source>
        <strain evidence="1">MESINF1</strain>
    </source>
</reference>
<evidence type="ECO:0000313" key="1">
    <source>
        <dbReference type="EMBL" id="SSC12898.1"/>
    </source>
</evidence>
<gene>
    <name evidence="1" type="ORF">MESINF_1454</name>
</gene>
<dbReference type="Proteomes" id="UP000250796">
    <property type="component" value="Chromosome MESINF"/>
</dbReference>
<evidence type="ECO:0000313" key="2">
    <source>
        <dbReference type="Proteomes" id="UP000250796"/>
    </source>
</evidence>
<keyword evidence="2" id="KW-1185">Reference proteome</keyword>